<evidence type="ECO:0000256" key="1">
    <source>
        <dbReference type="ARBA" id="ARBA00006607"/>
    </source>
</evidence>
<proteinExistence type="inferred from homology"/>
<keyword evidence="3" id="KW-1185">Reference proteome</keyword>
<name>A0A0D8BFR7_9ACTN</name>
<sequence length="55" mass="5524">MIATGIIDPAKVTRSALQNAASIAGLFLTTEAVIADKPEKNPAPAVPGGGGEMDF</sequence>
<reference evidence="2 3" key="2">
    <citation type="journal article" date="2016" name="Genome Announc.">
        <title>Permanent Draft Genome Sequences for Two Variants of Frankia sp. Strain CpI1, the First Frankia Strain Isolated from Root Nodules of Comptonia peregrina.</title>
        <authorList>
            <person name="Oshone R."/>
            <person name="Hurst S.G.IV."/>
            <person name="Abebe-Akele F."/>
            <person name="Simpson S."/>
            <person name="Morris K."/>
            <person name="Thomas W.K."/>
            <person name="Tisa L.S."/>
        </authorList>
    </citation>
    <scope>NUCLEOTIDE SEQUENCE [LARGE SCALE GENOMIC DNA]</scope>
    <source>
        <strain evidence="3">CpI1-S</strain>
    </source>
</reference>
<evidence type="ECO:0000313" key="3">
    <source>
        <dbReference type="Proteomes" id="UP000032545"/>
    </source>
</evidence>
<comment type="caution">
    <text evidence="2">The sequence shown here is derived from an EMBL/GenBank/DDBJ whole genome shotgun (WGS) entry which is preliminary data.</text>
</comment>
<evidence type="ECO:0000313" key="2">
    <source>
        <dbReference type="EMBL" id="KJE22252.1"/>
    </source>
</evidence>
<dbReference type="Proteomes" id="UP000032545">
    <property type="component" value="Unassembled WGS sequence"/>
</dbReference>
<dbReference type="InterPro" id="IPR027413">
    <property type="entry name" value="GROEL-like_equatorial_sf"/>
</dbReference>
<organism evidence="2 3">
    <name type="scientific">Frankia torreyi</name>
    <dbReference type="NCBI Taxonomy" id="1856"/>
    <lineage>
        <taxon>Bacteria</taxon>
        <taxon>Bacillati</taxon>
        <taxon>Actinomycetota</taxon>
        <taxon>Actinomycetes</taxon>
        <taxon>Frankiales</taxon>
        <taxon>Frankiaceae</taxon>
        <taxon>Frankia</taxon>
    </lineage>
</organism>
<dbReference type="Gene3D" id="1.10.560.10">
    <property type="entry name" value="GroEL-like equatorial domain"/>
    <property type="match status" value="1"/>
</dbReference>
<reference evidence="3" key="1">
    <citation type="submission" date="2015-02" db="EMBL/GenBank/DDBJ databases">
        <title>Draft Genome of Frankia sp. CpI1-S.</title>
        <authorList>
            <person name="Oshone R.T."/>
            <person name="Ngom M."/>
            <person name="Ghodhbane-Gtari F."/>
            <person name="Gtari M."/>
            <person name="Morris K."/>
            <person name="Thomas K."/>
            <person name="Sen A."/>
            <person name="Tisa L.S."/>
        </authorList>
    </citation>
    <scope>NUCLEOTIDE SEQUENCE [LARGE SCALE GENOMIC DNA]</scope>
    <source>
        <strain evidence="3">CpI1-S</strain>
    </source>
</reference>
<gene>
    <name evidence="2" type="ORF">FF36_03515</name>
</gene>
<dbReference type="EMBL" id="JYFN01000026">
    <property type="protein sequence ID" value="KJE22252.1"/>
    <property type="molecule type" value="Genomic_DNA"/>
</dbReference>
<dbReference type="SUPFAM" id="SSF48592">
    <property type="entry name" value="GroEL equatorial domain-like"/>
    <property type="match status" value="1"/>
</dbReference>
<dbReference type="PATRIC" id="fig|1502723.3.peg.2957"/>
<dbReference type="AlphaFoldDB" id="A0A0D8BFR7"/>
<accession>A0A0D8BFR7</accession>
<protein>
    <submittedName>
        <fullName evidence="2">TCP-1/cpn60 chaperonin family</fullName>
    </submittedName>
</protein>
<comment type="similarity">
    <text evidence="1">Belongs to the chaperonin (HSP60) family.</text>
</comment>